<evidence type="ECO:0000256" key="1">
    <source>
        <dbReference type="ARBA" id="ARBA00004706"/>
    </source>
</evidence>
<dbReference type="Gene3D" id="1.10.275.10">
    <property type="entry name" value="Fumarase/aspartase (N-terminal domain)"/>
    <property type="match status" value="1"/>
</dbReference>
<dbReference type="PROSITE" id="PS00163">
    <property type="entry name" value="FUMARATE_LYASES"/>
    <property type="match status" value="1"/>
</dbReference>
<dbReference type="PRINTS" id="PR00149">
    <property type="entry name" value="FUMRATELYASE"/>
</dbReference>
<organism evidence="8 9">
    <name type="scientific">Candidatus Ozemobacter sibiricus</name>
    <dbReference type="NCBI Taxonomy" id="2268124"/>
    <lineage>
        <taxon>Bacteria</taxon>
        <taxon>Candidatus Ozemobacteria</taxon>
        <taxon>Candidatus Ozemobacterales</taxon>
        <taxon>Candidatus Ozemobacteraceae</taxon>
        <taxon>Candidatus Ozemobacter</taxon>
    </lineage>
</organism>
<evidence type="ECO:0000256" key="5">
    <source>
        <dbReference type="SAM" id="MobiDB-lite"/>
    </source>
</evidence>
<evidence type="ECO:0000313" key="8">
    <source>
        <dbReference type="EMBL" id="RCK78022.1"/>
    </source>
</evidence>
<evidence type="ECO:0000256" key="2">
    <source>
        <dbReference type="ARBA" id="ARBA00004734"/>
    </source>
</evidence>
<dbReference type="InterPro" id="IPR022761">
    <property type="entry name" value="Fumarate_lyase_N"/>
</dbReference>
<comment type="function">
    <text evidence="4">Catalyzes two reactions in de novo purine nucleotide biosynthesis. Catalyzes the breakdown of 5-aminoimidazole- (N-succinylocarboxamide) ribotide (SAICAR or 2-[5-amino-1-(5-phospho-beta-D-ribosyl)imidazole-4-carboxamido]succinate) to 5-aminoimidazole-4-carboxamide ribotide (AICAR or 5-amino-1-(5-phospho-beta-D-ribosyl)imidazole-4-carboxamide) and fumarate, and of adenylosuccinate (ADS or N(6)-(1,2-dicarboxyethyl)-AMP) to adenosine monophosphate (AMP) and fumarate.</text>
</comment>
<feature type="domain" description="Adenylosuccinate lyase PurB C-terminal" evidence="7">
    <location>
        <begin position="443"/>
        <end position="557"/>
    </location>
</feature>
<dbReference type="PANTHER" id="PTHR43411:SF1">
    <property type="entry name" value="ADENYLOSUCCINATE LYASE"/>
    <property type="match status" value="1"/>
</dbReference>
<dbReference type="InterPro" id="IPR020557">
    <property type="entry name" value="Fumarate_lyase_CS"/>
</dbReference>
<evidence type="ECO:0000256" key="3">
    <source>
        <dbReference type="ARBA" id="ARBA00022755"/>
    </source>
</evidence>
<dbReference type="SUPFAM" id="SSF48557">
    <property type="entry name" value="L-aspartase-like"/>
    <property type="match status" value="1"/>
</dbReference>
<dbReference type="Gene3D" id="1.20.200.10">
    <property type="entry name" value="Fumarase/aspartase (Central domain)"/>
    <property type="match status" value="1"/>
</dbReference>
<feature type="compositionally biased region" description="Low complexity" evidence="5">
    <location>
        <begin position="27"/>
        <end position="42"/>
    </location>
</feature>
<feature type="region of interest" description="Disordered" evidence="5">
    <location>
        <begin position="27"/>
        <end position="126"/>
    </location>
</feature>
<evidence type="ECO:0000259" key="7">
    <source>
        <dbReference type="Pfam" id="PF08328"/>
    </source>
</evidence>
<dbReference type="GO" id="GO:0004018">
    <property type="term" value="F:N6-(1,2-dicarboxyethyl)AMP AMP-lyase (fumarate-forming) activity"/>
    <property type="evidence" value="ECO:0007669"/>
    <property type="project" value="InterPro"/>
</dbReference>
<dbReference type="InterPro" id="IPR013539">
    <property type="entry name" value="PurB_C"/>
</dbReference>
<dbReference type="PANTHER" id="PTHR43411">
    <property type="entry name" value="ADENYLOSUCCINATE LYASE"/>
    <property type="match status" value="1"/>
</dbReference>
<dbReference type="NCBIfam" id="NF006764">
    <property type="entry name" value="PRK09285.1"/>
    <property type="match status" value="1"/>
</dbReference>
<dbReference type="AlphaFoldDB" id="A0A367ZKV0"/>
<dbReference type="InterPro" id="IPR047136">
    <property type="entry name" value="PurB_bact"/>
</dbReference>
<comment type="pathway">
    <text evidence="2">Purine metabolism; AMP biosynthesis via de novo pathway; AMP from IMP: step 2/2.</text>
</comment>
<dbReference type="EMBL" id="QOQW01000029">
    <property type="protein sequence ID" value="RCK78022.1"/>
    <property type="molecule type" value="Genomic_DNA"/>
</dbReference>
<proteinExistence type="predicted"/>
<reference evidence="8 9" key="1">
    <citation type="submission" date="2018-05" db="EMBL/GenBank/DDBJ databases">
        <title>A metagenomic window into the 2 km-deep terrestrial subsurface aquifer revealed taxonomically and functionally diverse microbial community comprising novel uncultured bacterial lineages.</title>
        <authorList>
            <person name="Kadnikov V.V."/>
            <person name="Mardanov A.V."/>
            <person name="Beletsky A.V."/>
            <person name="Banks D."/>
            <person name="Pimenov N.V."/>
            <person name="Frank Y.A."/>
            <person name="Karnachuk O.V."/>
            <person name="Ravin N.V."/>
        </authorList>
    </citation>
    <scope>NUCLEOTIDE SEQUENCE [LARGE SCALE GENOMIC DNA]</scope>
    <source>
        <strain evidence="8">BY5</strain>
    </source>
</reference>
<dbReference type="GO" id="GO:0006188">
    <property type="term" value="P:IMP biosynthetic process"/>
    <property type="evidence" value="ECO:0007669"/>
    <property type="project" value="InterPro"/>
</dbReference>
<dbReference type="InterPro" id="IPR024083">
    <property type="entry name" value="Fumarase/histidase_N"/>
</dbReference>
<dbReference type="Pfam" id="PF00206">
    <property type="entry name" value="Lyase_1"/>
    <property type="match status" value="1"/>
</dbReference>
<comment type="caution">
    <text evidence="8">The sequence shown here is derived from an EMBL/GenBank/DDBJ whole genome shotgun (WGS) entry which is preliminary data.</text>
</comment>
<feature type="compositionally biased region" description="Polar residues" evidence="5">
    <location>
        <begin position="104"/>
        <end position="114"/>
    </location>
</feature>
<evidence type="ECO:0000313" key="9">
    <source>
        <dbReference type="Proteomes" id="UP000252355"/>
    </source>
</evidence>
<keyword evidence="3" id="KW-0658">Purine biosynthesis</keyword>
<name>A0A367ZKV0_9BACT</name>
<evidence type="ECO:0000256" key="4">
    <source>
        <dbReference type="ARBA" id="ARBA00025012"/>
    </source>
</evidence>
<dbReference type="Pfam" id="PF08328">
    <property type="entry name" value="ASL_C"/>
    <property type="match status" value="1"/>
</dbReference>
<comment type="pathway">
    <text evidence="1">Purine metabolism; IMP biosynthesis via de novo pathway; 5-amino-1-(5-phospho-D-ribosyl)imidazole-4-carboxamide from 5-amino-1-(5-phospho-D-ribosyl)imidazole-4-carboxylate: step 2/2.</text>
</comment>
<dbReference type="InterPro" id="IPR008948">
    <property type="entry name" value="L-Aspartase-like"/>
</dbReference>
<gene>
    <name evidence="8" type="ORF">OZSIB_1931</name>
</gene>
<feature type="domain" description="Fumarate lyase N-terminal" evidence="6">
    <location>
        <begin position="187"/>
        <end position="424"/>
    </location>
</feature>
<sequence>MTLLQAHPSSRSALPLSSAPCLDAAETTNGGAALPAAPEAGPWPSGAPPFDRTVSSRPGSDDEGGAFARGGFERPVDAPAPAPVAAVASSTTPTAREEPPAHASRTSETNQGLGATSPAASGLEPLHALSPLDGRYAAQMAPLRACFSEAALIAARAEVELRFLLALDPLGIFPPLSPEELARLAHLRETFGEAECRRVKELEATLRHDVKALELVLRERLGLRHPTMIHFGLTSEDVNNLAYSLLLSRFRDQHQVPLLRRLLGRLADLAEAGLAVPFPTRTHGQPASPSTAGKELAVFLQRLRRLLLRLTEFAFRGKCSGATGTYAAWMAADPHVDWIAFSCDFVQSLGFEWNPLTTQIEDHDGWAEFLNLTRQINNVVIDLDQDAWLWMMEGWYRQSADPAEIGSSTMPHKVNPIRFENSEGNLLLANALLGFMADKLCRSRLQRDLSDSTVTRNLGVALGHSWLGWQETLAGLATLQLDQARCLEAVRACPAVLAEPVQTMLRPVVDGDPYDRLRTLTRGRAIGLADLAAFIDRLEVDPDLKRRLRELRPETYLGEAVRLAASEIGEVRSLLGEVQP</sequence>
<keyword evidence="8" id="KW-0456">Lyase</keyword>
<dbReference type="InterPro" id="IPR000362">
    <property type="entry name" value="Fumarate_lyase_fam"/>
</dbReference>
<feature type="compositionally biased region" description="Low complexity" evidence="5">
    <location>
        <begin position="77"/>
        <end position="94"/>
    </location>
</feature>
<dbReference type="Gene3D" id="1.10.40.30">
    <property type="entry name" value="Fumarase/aspartase (C-terminal domain)"/>
    <property type="match status" value="1"/>
</dbReference>
<dbReference type="Proteomes" id="UP000252355">
    <property type="component" value="Unassembled WGS sequence"/>
</dbReference>
<protein>
    <submittedName>
        <fullName evidence="8">Adenylosuccinate lyase</fullName>
    </submittedName>
</protein>
<evidence type="ECO:0000259" key="6">
    <source>
        <dbReference type="Pfam" id="PF00206"/>
    </source>
</evidence>
<accession>A0A367ZKV0</accession>